<gene>
    <name evidence="6" type="ORF">GWK17_18845</name>
</gene>
<dbReference type="SUPFAM" id="SSF52833">
    <property type="entry name" value="Thioredoxin-like"/>
    <property type="match status" value="1"/>
</dbReference>
<dbReference type="GO" id="GO:0033554">
    <property type="term" value="P:cellular response to stress"/>
    <property type="evidence" value="ECO:0007669"/>
    <property type="project" value="TreeGrafter"/>
</dbReference>
<evidence type="ECO:0000313" key="7">
    <source>
        <dbReference type="Proteomes" id="UP000587942"/>
    </source>
</evidence>
<dbReference type="Proteomes" id="UP000587942">
    <property type="component" value="Unassembled WGS sequence"/>
</dbReference>
<dbReference type="InterPro" id="IPR050217">
    <property type="entry name" value="Peroxiredoxin"/>
</dbReference>
<dbReference type="AlphaFoldDB" id="A0A846TKL6"/>
<comment type="function">
    <text evidence="4">Thiol-specific peroxidase that catalyzes the reduction of hydrogen peroxide and organic hydroperoxides to water and alcohols, respectively. Plays a role in cell protection against oxidative stress by detoxifying peroxides.</text>
</comment>
<feature type="domain" description="Alkyl hydroperoxide reductase subunit C/ Thiol specific antioxidant" evidence="5">
    <location>
        <begin position="1"/>
        <end position="83"/>
    </location>
</feature>
<sequence length="136" mass="14749">MAAVAAVYPYIQALGAELLAISTDSVYSHKVFKETSPSLKNVTYPMVSDRTQVISRAYRVLDETTGACFRTSVFIDPGGIIRAKLTYPGNVGRNLPEHVRMLQAFEYAKQTGKGVPANWVPGQQGVSTDPSNIGNI</sequence>
<protein>
    <submittedName>
        <fullName evidence="6">Peroxiredoxin</fullName>
    </submittedName>
</protein>
<evidence type="ECO:0000256" key="2">
    <source>
        <dbReference type="ARBA" id="ARBA00023002"/>
    </source>
</evidence>
<evidence type="ECO:0000256" key="4">
    <source>
        <dbReference type="ARBA" id="ARBA00037420"/>
    </source>
</evidence>
<dbReference type="GO" id="GO:0006979">
    <property type="term" value="P:response to oxidative stress"/>
    <property type="evidence" value="ECO:0007669"/>
    <property type="project" value="TreeGrafter"/>
</dbReference>
<proteinExistence type="inferred from homology"/>
<dbReference type="GO" id="GO:0042744">
    <property type="term" value="P:hydrogen peroxide catabolic process"/>
    <property type="evidence" value="ECO:0007669"/>
    <property type="project" value="TreeGrafter"/>
</dbReference>
<keyword evidence="3" id="KW-1015">Disulfide bond</keyword>
<dbReference type="PANTHER" id="PTHR10681:SF128">
    <property type="entry name" value="THIOREDOXIN-DEPENDENT PEROXIDE REDUCTASE, MITOCHONDRIAL"/>
    <property type="match status" value="1"/>
</dbReference>
<dbReference type="InterPro" id="IPR036249">
    <property type="entry name" value="Thioredoxin-like_sf"/>
</dbReference>
<dbReference type="GO" id="GO:0005829">
    <property type="term" value="C:cytosol"/>
    <property type="evidence" value="ECO:0007669"/>
    <property type="project" value="TreeGrafter"/>
</dbReference>
<evidence type="ECO:0000256" key="1">
    <source>
        <dbReference type="ARBA" id="ARBA00009796"/>
    </source>
</evidence>
<organism evidence="6 7">
    <name type="scientific">Mesobacillus selenatarsenatis</name>
    <dbReference type="NCBI Taxonomy" id="388741"/>
    <lineage>
        <taxon>Bacteria</taxon>
        <taxon>Bacillati</taxon>
        <taxon>Bacillota</taxon>
        <taxon>Bacilli</taxon>
        <taxon>Bacillales</taxon>
        <taxon>Bacillaceae</taxon>
        <taxon>Mesobacillus</taxon>
    </lineage>
</organism>
<evidence type="ECO:0000256" key="3">
    <source>
        <dbReference type="ARBA" id="ARBA00023157"/>
    </source>
</evidence>
<dbReference type="PANTHER" id="PTHR10681">
    <property type="entry name" value="THIOREDOXIN PEROXIDASE"/>
    <property type="match status" value="1"/>
</dbReference>
<comment type="similarity">
    <text evidence="1">Belongs to the peroxiredoxin family. AhpC/Prx1 subfamily.</text>
</comment>
<comment type="caution">
    <text evidence="6">The sequence shown here is derived from an EMBL/GenBank/DDBJ whole genome shotgun (WGS) entry which is preliminary data.</text>
</comment>
<evidence type="ECO:0000313" key="6">
    <source>
        <dbReference type="EMBL" id="NKE07510.1"/>
    </source>
</evidence>
<dbReference type="Gene3D" id="3.40.30.10">
    <property type="entry name" value="Glutaredoxin"/>
    <property type="match status" value="1"/>
</dbReference>
<reference evidence="6 7" key="1">
    <citation type="submission" date="2020-03" db="EMBL/GenBank/DDBJ databases">
        <authorList>
            <person name="Sun Q."/>
        </authorList>
    </citation>
    <scope>NUCLEOTIDE SEQUENCE [LARGE SCALE GENOMIC DNA]</scope>
    <source>
        <strain evidence="6 7">KACC 21451</strain>
    </source>
</reference>
<dbReference type="InterPro" id="IPR024706">
    <property type="entry name" value="Peroxiredoxin_AhpC-typ"/>
</dbReference>
<name>A0A846TKL6_9BACI</name>
<dbReference type="PIRSF" id="PIRSF000239">
    <property type="entry name" value="AHPC"/>
    <property type="match status" value="1"/>
</dbReference>
<dbReference type="InterPro" id="IPR000866">
    <property type="entry name" value="AhpC/TSA"/>
</dbReference>
<dbReference type="GO" id="GO:0008379">
    <property type="term" value="F:thioredoxin peroxidase activity"/>
    <property type="evidence" value="ECO:0007669"/>
    <property type="project" value="TreeGrafter"/>
</dbReference>
<evidence type="ECO:0000259" key="5">
    <source>
        <dbReference type="Pfam" id="PF00578"/>
    </source>
</evidence>
<dbReference type="GO" id="GO:0045454">
    <property type="term" value="P:cell redox homeostasis"/>
    <property type="evidence" value="ECO:0007669"/>
    <property type="project" value="TreeGrafter"/>
</dbReference>
<dbReference type="Pfam" id="PF00578">
    <property type="entry name" value="AhpC-TSA"/>
    <property type="match status" value="1"/>
</dbReference>
<accession>A0A846TKL6</accession>
<dbReference type="EMBL" id="JAAVUM010000016">
    <property type="protein sequence ID" value="NKE07510.1"/>
    <property type="molecule type" value="Genomic_DNA"/>
</dbReference>
<keyword evidence="2" id="KW-0560">Oxidoreductase</keyword>